<evidence type="ECO:0000313" key="3">
    <source>
        <dbReference type="Proteomes" id="UP000001307"/>
    </source>
</evidence>
<dbReference type="AlphaFoldDB" id="E4XI09"/>
<feature type="compositionally biased region" description="Polar residues" evidence="1">
    <location>
        <begin position="207"/>
        <end position="221"/>
    </location>
</feature>
<feature type="compositionally biased region" description="Basic and acidic residues" evidence="1">
    <location>
        <begin position="231"/>
        <end position="248"/>
    </location>
</feature>
<keyword evidence="3" id="KW-1185">Reference proteome</keyword>
<feature type="compositionally biased region" description="Basic residues" evidence="1">
    <location>
        <begin position="12"/>
        <end position="21"/>
    </location>
</feature>
<accession>E4XI09</accession>
<feature type="compositionally biased region" description="Basic residues" evidence="1">
    <location>
        <begin position="54"/>
        <end position="66"/>
    </location>
</feature>
<feature type="compositionally biased region" description="Basic and acidic residues" evidence="1">
    <location>
        <begin position="30"/>
        <end position="53"/>
    </location>
</feature>
<proteinExistence type="predicted"/>
<reference evidence="2" key="1">
    <citation type="journal article" date="2010" name="Science">
        <title>Plasticity of animal genome architecture unmasked by rapid evolution of a pelagic tunicate.</title>
        <authorList>
            <person name="Denoeud F."/>
            <person name="Henriet S."/>
            <person name="Mungpakdee S."/>
            <person name="Aury J.M."/>
            <person name="Da Silva C."/>
            <person name="Brinkmann H."/>
            <person name="Mikhaleva J."/>
            <person name="Olsen L.C."/>
            <person name="Jubin C."/>
            <person name="Canestro C."/>
            <person name="Bouquet J.M."/>
            <person name="Danks G."/>
            <person name="Poulain J."/>
            <person name="Campsteijn C."/>
            <person name="Adamski M."/>
            <person name="Cross I."/>
            <person name="Yadetie F."/>
            <person name="Muffato M."/>
            <person name="Louis A."/>
            <person name="Butcher S."/>
            <person name="Tsagkogeorga G."/>
            <person name="Konrad A."/>
            <person name="Singh S."/>
            <person name="Jensen M.F."/>
            <person name="Cong E.H."/>
            <person name="Eikeseth-Otteraa H."/>
            <person name="Noel B."/>
            <person name="Anthouard V."/>
            <person name="Porcel B.M."/>
            <person name="Kachouri-Lafond R."/>
            <person name="Nishino A."/>
            <person name="Ugolini M."/>
            <person name="Chourrout P."/>
            <person name="Nishida H."/>
            <person name="Aasland R."/>
            <person name="Huzurbazar S."/>
            <person name="Westhof E."/>
            <person name="Delsuc F."/>
            <person name="Lehrach H."/>
            <person name="Reinhardt R."/>
            <person name="Weissenbach J."/>
            <person name="Roy S.W."/>
            <person name="Artiguenave F."/>
            <person name="Postlethwait J.H."/>
            <person name="Manak J.R."/>
            <person name="Thompson E.M."/>
            <person name="Jaillon O."/>
            <person name="Du Pasquier L."/>
            <person name="Boudinot P."/>
            <person name="Liberles D.A."/>
            <person name="Volff J.N."/>
            <person name="Philippe H."/>
            <person name="Lenhard B."/>
            <person name="Roest Crollius H."/>
            <person name="Wincker P."/>
            <person name="Chourrout D."/>
        </authorList>
    </citation>
    <scope>NUCLEOTIDE SEQUENCE [LARGE SCALE GENOMIC DNA]</scope>
</reference>
<dbReference type="InParanoid" id="E4XI09"/>
<name>E4XI09_OIKDI</name>
<gene>
    <name evidence="2" type="ORF">GSOID_T00011160001</name>
</gene>
<feature type="compositionally biased region" description="Basic residues" evidence="1">
    <location>
        <begin position="115"/>
        <end position="131"/>
    </location>
</feature>
<sequence>MPEEKKPIERSKSRRKTRRQKNAAGVKSADVVEAKNIEVPVFEEKEIFPEKSKSRTRSRSRRRKTKKNDENGDGVAVNVDQQNQPVEKAESELKEVTVETNPSEDLKIDEESIQKRSRSRKRSKSRRKKTKKILEDDKEIDLNNDEEPAANIEKLVQNNRESEDQIHDKDDQPEPDDNHVARSRSRKKSKSRRRKTKKILDDEKSIELTNDDQSTANNDANEQIWVELNDQEVKEDKTDPEINQGERSKSRKRSKSRRKSKRIKKTTIDDVNEKPIMVSETTVNNDVAEKIQENGGEEKRRKSRRIKTTNQKTEIEDEKKDECVYFVLSKHN</sequence>
<feature type="compositionally biased region" description="Basic residues" evidence="1">
    <location>
        <begin position="249"/>
        <end position="265"/>
    </location>
</feature>
<feature type="compositionally biased region" description="Acidic residues" evidence="1">
    <location>
        <begin position="136"/>
        <end position="148"/>
    </location>
</feature>
<organism evidence="2">
    <name type="scientific">Oikopleura dioica</name>
    <name type="common">Tunicate</name>
    <dbReference type="NCBI Taxonomy" id="34765"/>
    <lineage>
        <taxon>Eukaryota</taxon>
        <taxon>Metazoa</taxon>
        <taxon>Chordata</taxon>
        <taxon>Tunicata</taxon>
        <taxon>Appendicularia</taxon>
        <taxon>Copelata</taxon>
        <taxon>Oikopleuridae</taxon>
        <taxon>Oikopleura</taxon>
    </lineage>
</organism>
<feature type="compositionally biased region" description="Basic and acidic residues" evidence="1">
    <location>
        <begin position="104"/>
        <end position="114"/>
    </location>
</feature>
<protein>
    <submittedName>
        <fullName evidence="2">Uncharacterized protein</fullName>
    </submittedName>
</protein>
<evidence type="ECO:0000313" key="2">
    <source>
        <dbReference type="EMBL" id="CBY10225.1"/>
    </source>
</evidence>
<feature type="compositionally biased region" description="Basic and acidic residues" evidence="1">
    <location>
        <begin position="1"/>
        <end position="11"/>
    </location>
</feature>
<feature type="compositionally biased region" description="Basic and acidic residues" evidence="1">
    <location>
        <begin position="160"/>
        <end position="180"/>
    </location>
</feature>
<feature type="compositionally biased region" description="Basic residues" evidence="1">
    <location>
        <begin position="181"/>
        <end position="197"/>
    </location>
</feature>
<feature type="region of interest" description="Disordered" evidence="1">
    <location>
        <begin position="1"/>
        <end position="313"/>
    </location>
</feature>
<feature type="compositionally biased region" description="Basic and acidic residues" evidence="1">
    <location>
        <begin position="287"/>
        <end position="300"/>
    </location>
</feature>
<dbReference type="Proteomes" id="UP000001307">
    <property type="component" value="Unassembled WGS sequence"/>
</dbReference>
<feature type="compositionally biased region" description="Basic and acidic residues" evidence="1">
    <location>
        <begin position="87"/>
        <end position="97"/>
    </location>
</feature>
<evidence type="ECO:0000256" key="1">
    <source>
        <dbReference type="SAM" id="MobiDB-lite"/>
    </source>
</evidence>
<dbReference type="EMBL" id="FN653053">
    <property type="protein sequence ID" value="CBY10225.1"/>
    <property type="molecule type" value="Genomic_DNA"/>
</dbReference>